<dbReference type="SUPFAM" id="SSF159270">
    <property type="entry name" value="YmcC-like"/>
    <property type="match status" value="1"/>
</dbReference>
<reference evidence="1 2" key="1">
    <citation type="submission" date="2016-11" db="EMBL/GenBank/DDBJ databases">
        <authorList>
            <person name="Jaros S."/>
            <person name="Januszkiewicz K."/>
            <person name="Wedrychowicz H."/>
        </authorList>
    </citation>
    <scope>NUCLEOTIDE SEQUENCE [LARGE SCALE GENOMIC DNA]</scope>
    <source>
        <strain evidence="1 2">DSM 29589</strain>
    </source>
</reference>
<organism evidence="1 2">
    <name type="scientific">Roseovarius pacificus</name>
    <dbReference type="NCBI Taxonomy" id="337701"/>
    <lineage>
        <taxon>Bacteria</taxon>
        <taxon>Pseudomonadati</taxon>
        <taxon>Pseudomonadota</taxon>
        <taxon>Alphaproteobacteria</taxon>
        <taxon>Rhodobacterales</taxon>
        <taxon>Roseobacteraceae</taxon>
        <taxon>Roseovarius</taxon>
    </lineage>
</organism>
<keyword evidence="2" id="KW-1185">Reference proteome</keyword>
<dbReference type="InterPro" id="IPR023373">
    <property type="entry name" value="YmcC_sf"/>
</dbReference>
<dbReference type="RefSeq" id="WP_084729299.1">
    <property type="nucleotide sequence ID" value="NZ_BMLR01000014.1"/>
</dbReference>
<evidence type="ECO:0000313" key="2">
    <source>
        <dbReference type="Proteomes" id="UP000183974"/>
    </source>
</evidence>
<dbReference type="AlphaFoldDB" id="A0A1M7HXL1"/>
<dbReference type="EMBL" id="FRBR01000014">
    <property type="protein sequence ID" value="SHM33200.1"/>
    <property type="molecule type" value="Genomic_DNA"/>
</dbReference>
<sequence>MTFLTRLGLFGCVATLAACSSVENRQNVFTVGKAVIGQLSANKPAEPDPNEVARVAQHALTHSTGPLAIYRLEERKAVAIIRPIARNGAYQTWASYGSSERRSISSRNGILTATRGLGNDLMSSDIDALLALVSHRQAGTASIEQRYLDGENQTVTIRSDCTVSRGESEAFADGTGRTVRVTRMMAQCEQDERRVTNSYLVTDAGEIVQSRHWAGPTMGHSVVQRLR</sequence>
<dbReference type="PROSITE" id="PS51257">
    <property type="entry name" value="PROKAR_LIPOPROTEIN"/>
    <property type="match status" value="1"/>
</dbReference>
<dbReference type="Gene3D" id="2.40.360.10">
    <property type="entry name" value="YmcC-like"/>
    <property type="match status" value="1"/>
</dbReference>
<protein>
    <submittedName>
        <fullName evidence="1">Group 4 capsule polysaccharide lipoprotein gfcB, YjbF</fullName>
    </submittedName>
</protein>
<dbReference type="InterPro" id="IPR021308">
    <property type="entry name" value="GfcB"/>
</dbReference>
<proteinExistence type="predicted"/>
<evidence type="ECO:0000313" key="1">
    <source>
        <dbReference type="EMBL" id="SHM33200.1"/>
    </source>
</evidence>
<dbReference type="Proteomes" id="UP000183974">
    <property type="component" value="Unassembled WGS sequence"/>
</dbReference>
<keyword evidence="1" id="KW-0449">Lipoprotein</keyword>
<dbReference type="STRING" id="337701.SAMN05444398_11410"/>
<name>A0A1M7HXL1_9RHOB</name>
<gene>
    <name evidence="1" type="ORF">SAMN05444398_11410</name>
</gene>
<accession>A0A1M7HXL1</accession>
<dbReference type="Pfam" id="PF11102">
    <property type="entry name" value="YjbF"/>
    <property type="match status" value="1"/>
</dbReference>